<dbReference type="Gene3D" id="3.40.190.10">
    <property type="entry name" value="Periplasmic binding protein-like II"/>
    <property type="match status" value="2"/>
</dbReference>
<comment type="subcellular location">
    <subcellularLocation>
        <location evidence="1">Cell envelope</location>
    </subcellularLocation>
</comment>
<dbReference type="SUPFAM" id="SSF53850">
    <property type="entry name" value="Periplasmic binding protein-like II"/>
    <property type="match status" value="1"/>
</dbReference>
<dbReference type="InterPro" id="IPR018313">
    <property type="entry name" value="SBP_3_CS"/>
</dbReference>
<evidence type="ECO:0000313" key="8">
    <source>
        <dbReference type="Proteomes" id="UP000325300"/>
    </source>
</evidence>
<feature type="signal peptide" evidence="5">
    <location>
        <begin position="1"/>
        <end position="30"/>
    </location>
</feature>
<comment type="similarity">
    <text evidence="2 4">Belongs to the bacterial solute-binding protein 3 family.</text>
</comment>
<evidence type="ECO:0000256" key="2">
    <source>
        <dbReference type="ARBA" id="ARBA00010333"/>
    </source>
</evidence>
<feature type="chain" id="PRO_5039407282" evidence="5">
    <location>
        <begin position="31"/>
        <end position="299"/>
    </location>
</feature>
<dbReference type="GO" id="GO:0030313">
    <property type="term" value="C:cell envelope"/>
    <property type="evidence" value="ECO:0007669"/>
    <property type="project" value="UniProtKB-SubCell"/>
</dbReference>
<protein>
    <submittedName>
        <fullName evidence="7">Transporter substrate-binding domain-containing protein</fullName>
    </submittedName>
</protein>
<evidence type="ECO:0000256" key="1">
    <source>
        <dbReference type="ARBA" id="ARBA00004196"/>
    </source>
</evidence>
<accession>A0A5S4TG75</accession>
<evidence type="ECO:0000259" key="6">
    <source>
        <dbReference type="SMART" id="SM00062"/>
    </source>
</evidence>
<comment type="caution">
    <text evidence="7">The sequence shown here is derived from an EMBL/GenBank/DDBJ whole genome shotgun (WGS) entry which is preliminary data.</text>
</comment>
<evidence type="ECO:0000256" key="5">
    <source>
        <dbReference type="SAM" id="SignalP"/>
    </source>
</evidence>
<dbReference type="InterPro" id="IPR001638">
    <property type="entry name" value="Solute-binding_3/MltF_N"/>
</dbReference>
<evidence type="ECO:0000256" key="3">
    <source>
        <dbReference type="ARBA" id="ARBA00022729"/>
    </source>
</evidence>
<dbReference type="EMBL" id="SJLI01000001">
    <property type="protein sequence ID" value="TYK95751.1"/>
    <property type="molecule type" value="Genomic_DNA"/>
</dbReference>
<feature type="domain" description="Solute-binding protein family 3/N-terminal" evidence="6">
    <location>
        <begin position="50"/>
        <end position="278"/>
    </location>
</feature>
<name>A0A5S4TG75_STRPY</name>
<reference evidence="7 8" key="1">
    <citation type="submission" date="2019-02" db="EMBL/GenBank/DDBJ databases">
        <title>Novel genomic isolates of S. pyogenes and S. dysgalactiae subsp. equisimilis associated to necrotising fasciitis (NSTI).</title>
        <authorList>
            <person name="Barrantes I."/>
        </authorList>
    </citation>
    <scope>NUCLEOTIDE SEQUENCE [LARGE SCALE GENOMIC DNA]</scope>
    <source>
        <strain evidence="7 8">SPY5003</strain>
    </source>
</reference>
<proteinExistence type="inferred from homology"/>
<evidence type="ECO:0000313" key="7">
    <source>
        <dbReference type="EMBL" id="TYK95751.1"/>
    </source>
</evidence>
<sequence length="299" mass="33295">MLYYSYLNKGVTMKKSVTLLSIGLASLLLAACAPHKSQKSSWDTIKEKGVLKVATPGTYQPTSFYNDNNELVGYEVDMVKEIGKRLNIKVKFVETGFDQAFTSVDSGRVDISLNNFDITPKRQKKYNISTPYKYGVGGMIVRADGSSNMSKKDLSDWKGKKAAGASGTEYMKVAQKRGAELVTYDNVTGDVYLNDVANGRTDFIPNDYPAQKLFVDYMLSQNPNLNVKMSDVQYNPTEQGIVMNKKDDSLKKKIDAVIKDMIKDGSLKKISETYYAGQDLTKPFGKDKKIPVIDTKDVN</sequence>
<dbReference type="AlphaFoldDB" id="A0A5S4TG75"/>
<dbReference type="SMART" id="SM00062">
    <property type="entry name" value="PBPb"/>
    <property type="match status" value="1"/>
</dbReference>
<gene>
    <name evidence="7" type="ORF">E0F67_01460</name>
</gene>
<dbReference type="Proteomes" id="UP000325300">
    <property type="component" value="Unassembled WGS sequence"/>
</dbReference>
<keyword evidence="3 5" id="KW-0732">Signal</keyword>
<dbReference type="PROSITE" id="PS01039">
    <property type="entry name" value="SBP_BACTERIAL_3"/>
    <property type="match status" value="1"/>
</dbReference>
<dbReference type="PANTHER" id="PTHR35936">
    <property type="entry name" value="MEMBRANE-BOUND LYTIC MUREIN TRANSGLYCOSYLASE F"/>
    <property type="match status" value="1"/>
</dbReference>
<dbReference type="PANTHER" id="PTHR35936:SF34">
    <property type="entry name" value="ABC TRANSPORTER EXTRACELLULAR-BINDING PROTEIN YCKB-RELATED"/>
    <property type="match status" value="1"/>
</dbReference>
<evidence type="ECO:0000256" key="4">
    <source>
        <dbReference type="RuleBase" id="RU003744"/>
    </source>
</evidence>
<dbReference type="Pfam" id="PF00497">
    <property type="entry name" value="SBP_bac_3"/>
    <property type="match status" value="1"/>
</dbReference>
<organism evidence="7 8">
    <name type="scientific">Streptococcus pyogenes</name>
    <dbReference type="NCBI Taxonomy" id="1314"/>
    <lineage>
        <taxon>Bacteria</taxon>
        <taxon>Bacillati</taxon>
        <taxon>Bacillota</taxon>
        <taxon>Bacilli</taxon>
        <taxon>Lactobacillales</taxon>
        <taxon>Streptococcaceae</taxon>
        <taxon>Streptococcus</taxon>
    </lineage>
</organism>